<feature type="compositionally biased region" description="Basic residues" evidence="1">
    <location>
        <begin position="1"/>
        <end position="10"/>
    </location>
</feature>
<reference evidence="2 3" key="1">
    <citation type="submission" date="2014-02" db="EMBL/GenBank/DDBJ databases">
        <title>The genome sequence of the entomopathogenic fungus Metarhizium robertsii ARSEF 2575.</title>
        <authorList>
            <person name="Giuliano Garisto Donzelli B."/>
            <person name="Roe B.A."/>
            <person name="Macmil S.L."/>
            <person name="Krasnoff S.B."/>
            <person name="Gibson D.M."/>
        </authorList>
    </citation>
    <scope>NUCLEOTIDE SEQUENCE [LARGE SCALE GENOMIC DNA]</scope>
    <source>
        <strain evidence="2 3">ARSEF 2575</strain>
    </source>
</reference>
<organism evidence="2 3">
    <name type="scientific">Metarhizium robertsii</name>
    <dbReference type="NCBI Taxonomy" id="568076"/>
    <lineage>
        <taxon>Eukaryota</taxon>
        <taxon>Fungi</taxon>
        <taxon>Dikarya</taxon>
        <taxon>Ascomycota</taxon>
        <taxon>Pezizomycotina</taxon>
        <taxon>Sordariomycetes</taxon>
        <taxon>Hypocreomycetidae</taxon>
        <taxon>Hypocreales</taxon>
        <taxon>Clavicipitaceae</taxon>
        <taxon>Metarhizium</taxon>
    </lineage>
</organism>
<proteinExistence type="predicted"/>
<evidence type="ECO:0000313" key="3">
    <source>
        <dbReference type="Proteomes" id="UP000030151"/>
    </source>
</evidence>
<comment type="caution">
    <text evidence="2">The sequence shown here is derived from an EMBL/GenBank/DDBJ whole genome shotgun (WGS) entry which is preliminary data.</text>
</comment>
<gene>
    <name evidence="2" type="ORF">X797_011316</name>
</gene>
<dbReference type="HOGENOM" id="CLU_891616_0_0_1"/>
<dbReference type="eggNOG" id="ENOG502S1KY">
    <property type="taxonomic scope" value="Eukaryota"/>
</dbReference>
<evidence type="ECO:0000256" key="1">
    <source>
        <dbReference type="SAM" id="MobiDB-lite"/>
    </source>
</evidence>
<dbReference type="EMBL" id="JELW01000072">
    <property type="protein sequence ID" value="EXU95600.1"/>
    <property type="molecule type" value="Genomic_DNA"/>
</dbReference>
<dbReference type="Gene3D" id="2.30.30.490">
    <property type="match status" value="1"/>
</dbReference>
<feature type="region of interest" description="Disordered" evidence="1">
    <location>
        <begin position="1"/>
        <end position="58"/>
    </location>
</feature>
<dbReference type="CDD" id="cd04370">
    <property type="entry name" value="BAH"/>
    <property type="match status" value="1"/>
</dbReference>
<protein>
    <submittedName>
        <fullName evidence="2">BAH domain protein</fullName>
    </submittedName>
</protein>
<dbReference type="Proteomes" id="UP000030151">
    <property type="component" value="Unassembled WGS sequence"/>
</dbReference>
<dbReference type="AlphaFoldDB" id="A0A014QS17"/>
<dbReference type="InterPro" id="IPR043151">
    <property type="entry name" value="BAH_sf"/>
</dbReference>
<evidence type="ECO:0000313" key="2">
    <source>
        <dbReference type="EMBL" id="EXU95600.1"/>
    </source>
</evidence>
<name>A0A014QS17_9HYPO</name>
<accession>A0A014QS17</accession>
<sequence>MAPRSRKRRRSFNEDRRGGCPFTVTTITEQRSNRASKKSKQDDANMEESQRTQLWPFNPEGKFNSMQSMSLPYIVEPRKRWRAMTPYHNFILNGRKYSTHDFVYVANDDSIEAQKIASREEDGGSLPRLTKYWVAKILEIRAADEHHVYARIYWMYSPDELPPNTRYGEESIEVCCGHQKGGAEILGKATENELAHDNQYFVDRLLGKWRHRGKVWFYLRWNDGSYGFEEEVDINEDLRKDFETKAFTGFHEGAHVKRVRVRNGKTSYLTGFLGCMEEWELPVQALHPDLVARHKPTKRGKVASRPGLRKIPCSVFLWLL</sequence>